<dbReference type="AlphaFoldDB" id="A0A7J9E365"/>
<evidence type="ECO:0008006" key="3">
    <source>
        <dbReference type="Google" id="ProtNLM"/>
    </source>
</evidence>
<name>A0A7J9E365_9ROSI</name>
<keyword evidence="2" id="KW-1185">Reference proteome</keyword>
<evidence type="ECO:0000313" key="1">
    <source>
        <dbReference type="EMBL" id="MBA0767005.1"/>
    </source>
</evidence>
<proteinExistence type="predicted"/>
<sequence length="284" mass="32926">METELDRLRISDGMDEEEMEDPMLVPLFFTHFWVQVHDLPPRFYSETGATWCQISVTEEEKISSFCPIQLRVDENLLELGWDISLRAPLARRAVVTKNVWLRNSCIETGGSDALNSINRVLGVNLDEKLMRFSVILDSEEKRGERLQAYQAILLVTTKGQKAEVEVHLRRFSKNHVDVAIWGANDDKKWKMTGFYGSLESRNRNESWHLLQDLGKDQSLSWLVCGDFNEIIYSYENKEGALCNEKRIEEFQQMLSDCQLEDLGFEGPWFTWEQGILHITTLGKN</sequence>
<protein>
    <recommendedName>
        <fullName evidence="3">Reverse transcriptase</fullName>
    </recommendedName>
</protein>
<evidence type="ECO:0000313" key="2">
    <source>
        <dbReference type="Proteomes" id="UP000593568"/>
    </source>
</evidence>
<reference evidence="1 2" key="1">
    <citation type="journal article" date="2019" name="Genome Biol. Evol.">
        <title>Insights into the evolution of the New World diploid cottons (Gossypium, subgenus Houzingenia) based on genome sequencing.</title>
        <authorList>
            <person name="Grover C.E."/>
            <person name="Arick M.A. 2nd"/>
            <person name="Thrash A."/>
            <person name="Conover J.L."/>
            <person name="Sanders W.S."/>
            <person name="Peterson D.G."/>
            <person name="Frelichowski J.E."/>
            <person name="Scheffler J.A."/>
            <person name="Scheffler B.E."/>
            <person name="Wendel J.F."/>
        </authorList>
    </citation>
    <scope>NUCLEOTIDE SEQUENCE [LARGE SCALE GENOMIC DNA]</scope>
    <source>
        <strain evidence="1">8</strain>
        <tissue evidence="1">Leaf</tissue>
    </source>
</reference>
<dbReference type="InterPro" id="IPR036691">
    <property type="entry name" value="Endo/exonu/phosph_ase_sf"/>
</dbReference>
<dbReference type="Proteomes" id="UP000593568">
    <property type="component" value="Unassembled WGS sequence"/>
</dbReference>
<gene>
    <name evidence="1" type="ORF">Gotri_015986</name>
</gene>
<dbReference type="EMBL" id="JABEZW010000006">
    <property type="protein sequence ID" value="MBA0767005.1"/>
    <property type="molecule type" value="Genomic_DNA"/>
</dbReference>
<organism evidence="1 2">
    <name type="scientific">Gossypium trilobum</name>
    <dbReference type="NCBI Taxonomy" id="34281"/>
    <lineage>
        <taxon>Eukaryota</taxon>
        <taxon>Viridiplantae</taxon>
        <taxon>Streptophyta</taxon>
        <taxon>Embryophyta</taxon>
        <taxon>Tracheophyta</taxon>
        <taxon>Spermatophyta</taxon>
        <taxon>Magnoliopsida</taxon>
        <taxon>eudicotyledons</taxon>
        <taxon>Gunneridae</taxon>
        <taxon>Pentapetalae</taxon>
        <taxon>rosids</taxon>
        <taxon>malvids</taxon>
        <taxon>Malvales</taxon>
        <taxon>Malvaceae</taxon>
        <taxon>Malvoideae</taxon>
        <taxon>Gossypium</taxon>
    </lineage>
</organism>
<accession>A0A7J9E365</accession>
<dbReference type="Gene3D" id="3.60.10.10">
    <property type="entry name" value="Endonuclease/exonuclease/phosphatase"/>
    <property type="match status" value="1"/>
</dbReference>
<dbReference type="SUPFAM" id="SSF56219">
    <property type="entry name" value="DNase I-like"/>
    <property type="match status" value="1"/>
</dbReference>
<comment type="caution">
    <text evidence="1">The sequence shown here is derived from an EMBL/GenBank/DDBJ whole genome shotgun (WGS) entry which is preliminary data.</text>
</comment>